<evidence type="ECO:0000313" key="1">
    <source>
        <dbReference type="EMBL" id="GMM38138.1"/>
    </source>
</evidence>
<dbReference type="EMBL" id="BTFZ01000017">
    <property type="protein sequence ID" value="GMM38138.1"/>
    <property type="molecule type" value="Genomic_DNA"/>
</dbReference>
<dbReference type="AlphaFoldDB" id="A0AAV5QTG8"/>
<comment type="caution">
    <text evidence="1">The sequence shown here is derived from an EMBL/GenBank/DDBJ whole genome shotgun (WGS) entry which is preliminary data.</text>
</comment>
<dbReference type="RefSeq" id="XP_064855134.1">
    <property type="nucleotide sequence ID" value="XM_064999062.1"/>
</dbReference>
<name>A0AAV5QTG8_9ASCO</name>
<protein>
    <submittedName>
        <fullName evidence="1">Uncharacterized protein</fullName>
    </submittedName>
</protein>
<organism evidence="1 2">
    <name type="scientific">Saccharomycopsis crataegensis</name>
    <dbReference type="NCBI Taxonomy" id="43959"/>
    <lineage>
        <taxon>Eukaryota</taxon>
        <taxon>Fungi</taxon>
        <taxon>Dikarya</taxon>
        <taxon>Ascomycota</taxon>
        <taxon>Saccharomycotina</taxon>
        <taxon>Saccharomycetes</taxon>
        <taxon>Saccharomycopsidaceae</taxon>
        <taxon>Saccharomycopsis</taxon>
    </lineage>
</organism>
<dbReference type="GeneID" id="90076127"/>
<proteinExistence type="predicted"/>
<sequence length="77" mass="9029">MPFSIVNVTFNEYYSDIPQELIENMLKNAECNLPGKLELKLEPNRKLIQKGPYILPPIRWVNSFERNAEFDITCDVK</sequence>
<evidence type="ECO:0000313" key="2">
    <source>
        <dbReference type="Proteomes" id="UP001360560"/>
    </source>
</evidence>
<reference evidence="1 2" key="1">
    <citation type="journal article" date="2023" name="Elife">
        <title>Identification of key yeast species and microbe-microbe interactions impacting larval growth of Drosophila in the wild.</title>
        <authorList>
            <person name="Mure A."/>
            <person name="Sugiura Y."/>
            <person name="Maeda R."/>
            <person name="Honda K."/>
            <person name="Sakurai N."/>
            <person name="Takahashi Y."/>
            <person name="Watada M."/>
            <person name="Katoh T."/>
            <person name="Gotoh A."/>
            <person name="Gotoh Y."/>
            <person name="Taniguchi I."/>
            <person name="Nakamura K."/>
            <person name="Hayashi T."/>
            <person name="Katayama T."/>
            <person name="Uemura T."/>
            <person name="Hattori Y."/>
        </authorList>
    </citation>
    <scope>NUCLEOTIDE SEQUENCE [LARGE SCALE GENOMIC DNA]</scope>
    <source>
        <strain evidence="1 2">SC-9</strain>
    </source>
</reference>
<dbReference type="Pfam" id="PF17568">
    <property type="entry name" value="DUF5474"/>
    <property type="match status" value="1"/>
</dbReference>
<dbReference type="Proteomes" id="UP001360560">
    <property type="component" value="Unassembled WGS sequence"/>
</dbReference>
<gene>
    <name evidence="1" type="ORF">DASC09_054770</name>
</gene>
<accession>A0AAV5QTG8</accession>
<dbReference type="InterPro" id="IPR020120">
    <property type="entry name" value="Plasmid_pGKL2_Orf8"/>
</dbReference>
<keyword evidence="2" id="KW-1185">Reference proteome</keyword>